<sequence length="474" mass="54027">MVACLSSTLPDSLIISSRRRNPFLKSHYHTSSTCWPKFGSAEALLLLQNCTNFSHLRLVHGKIIRNALSSNQLLVRKLIHLCSSYGRLDYAALLFDQVQEPHTFTWNFMIRTYTIHGYSLKALLFYNLMIRRGFPPDKFTFPFVVKACLASGSIRKGKEVHGLAIKTGFSKDMFLCNTLMDLYFSCGDAGYGRKVFEKMRVRNVVSSTTYIAGLAVCGDLDAARRAFDQMPTRNVVSWTAMIHGYVRNQRPHEAFELFWRMLLANIKPNEFTLVNLLKACSELGSLKLGRWIHDYAVKNGFDLGAFLGTALIDMYSKCGSFDNARQVFREMEIKSLATWNAMITSLGVHGYGEEALSLFAKMEEANIRPDAITFVGVLCACLQTAKVREGDMYFKYMREHYGITPAVEHYTCMIELYCRANLLDELDELVKVMPGELSDDISAWIKSRFIDDIVETENSLEHHGEELHYWETQT</sequence>
<organism evidence="4 5">
    <name type="scientific">Salix brachista</name>
    <dbReference type="NCBI Taxonomy" id="2182728"/>
    <lineage>
        <taxon>Eukaryota</taxon>
        <taxon>Viridiplantae</taxon>
        <taxon>Streptophyta</taxon>
        <taxon>Embryophyta</taxon>
        <taxon>Tracheophyta</taxon>
        <taxon>Spermatophyta</taxon>
        <taxon>Magnoliopsida</taxon>
        <taxon>eudicotyledons</taxon>
        <taxon>Gunneridae</taxon>
        <taxon>Pentapetalae</taxon>
        <taxon>rosids</taxon>
        <taxon>fabids</taxon>
        <taxon>Malpighiales</taxon>
        <taxon>Salicaceae</taxon>
        <taxon>Saliceae</taxon>
        <taxon>Salix</taxon>
    </lineage>
</organism>
<dbReference type="InterPro" id="IPR011990">
    <property type="entry name" value="TPR-like_helical_dom_sf"/>
</dbReference>
<proteinExistence type="inferred from homology"/>
<dbReference type="Pfam" id="PF01535">
    <property type="entry name" value="PPR"/>
    <property type="match status" value="3"/>
</dbReference>
<accession>A0A5N5NQL1</accession>
<dbReference type="FunFam" id="1.25.40.10:FF:000470">
    <property type="entry name" value="Pentatricopeptide repeat-containing protein At5g66520"/>
    <property type="match status" value="1"/>
</dbReference>
<dbReference type="Proteomes" id="UP000326939">
    <property type="component" value="Chromosome 2"/>
</dbReference>
<dbReference type="Gene3D" id="1.25.40.10">
    <property type="entry name" value="Tetratricopeptide repeat domain"/>
    <property type="match status" value="4"/>
</dbReference>
<feature type="repeat" description="PPR" evidence="3">
    <location>
        <begin position="335"/>
        <end position="369"/>
    </location>
</feature>
<protein>
    <recommendedName>
        <fullName evidence="6">Pentacotripeptide-repeat region of PRORP domain-containing protein</fullName>
    </recommendedName>
</protein>
<dbReference type="InterPro" id="IPR002885">
    <property type="entry name" value="PPR_rpt"/>
</dbReference>
<evidence type="ECO:0000313" key="4">
    <source>
        <dbReference type="EMBL" id="KAB5569572.1"/>
    </source>
</evidence>
<comment type="caution">
    <text evidence="4">The sequence shown here is derived from an EMBL/GenBank/DDBJ whole genome shotgun (WGS) entry which is preliminary data.</text>
</comment>
<dbReference type="PANTHER" id="PTHR47926:SF359">
    <property type="entry name" value="PENTACOTRIPEPTIDE-REPEAT REGION OF PRORP DOMAIN-CONTAINING PROTEIN"/>
    <property type="match status" value="1"/>
</dbReference>
<reference evidence="5" key="1">
    <citation type="journal article" date="2019" name="Gigascience">
        <title>De novo genome assembly of the endangered Acer yangbiense, a plant species with extremely small populations endemic to Yunnan Province, China.</title>
        <authorList>
            <person name="Yang J."/>
            <person name="Wariss H.M."/>
            <person name="Tao L."/>
            <person name="Zhang R."/>
            <person name="Yun Q."/>
            <person name="Hollingsworth P."/>
            <person name="Dao Z."/>
            <person name="Luo G."/>
            <person name="Guo H."/>
            <person name="Ma Y."/>
            <person name="Sun W."/>
        </authorList>
    </citation>
    <scope>NUCLEOTIDE SEQUENCE [LARGE SCALE GENOMIC DNA]</scope>
    <source>
        <strain evidence="5">cv. br00</strain>
    </source>
</reference>
<feature type="repeat" description="PPR" evidence="3">
    <location>
        <begin position="102"/>
        <end position="136"/>
    </location>
</feature>
<dbReference type="FunFam" id="1.25.40.10:FF:000242">
    <property type="entry name" value="Pentatricopeptide repeat-containing protein"/>
    <property type="match status" value="1"/>
</dbReference>
<feature type="repeat" description="PPR" evidence="3">
    <location>
        <begin position="172"/>
        <end position="206"/>
    </location>
</feature>
<comment type="similarity">
    <text evidence="1">Belongs to the PPR family. PCMP-H subfamily.</text>
</comment>
<evidence type="ECO:0000256" key="1">
    <source>
        <dbReference type="ARBA" id="ARBA00006643"/>
    </source>
</evidence>
<dbReference type="PROSITE" id="PS51375">
    <property type="entry name" value="PPR"/>
    <property type="match status" value="4"/>
</dbReference>
<dbReference type="PANTHER" id="PTHR47926">
    <property type="entry name" value="PENTATRICOPEPTIDE REPEAT-CONTAINING PROTEIN"/>
    <property type="match status" value="1"/>
</dbReference>
<dbReference type="NCBIfam" id="TIGR00756">
    <property type="entry name" value="PPR"/>
    <property type="match status" value="4"/>
</dbReference>
<evidence type="ECO:0008006" key="6">
    <source>
        <dbReference type="Google" id="ProtNLM"/>
    </source>
</evidence>
<name>A0A5N5NQL1_9ROSI</name>
<feature type="repeat" description="PPR" evidence="3">
    <location>
        <begin position="234"/>
        <end position="268"/>
    </location>
</feature>
<dbReference type="FunFam" id="1.25.40.10:FF:000333">
    <property type="entry name" value="Pentatricopeptide repeat-containing protein"/>
    <property type="match status" value="1"/>
</dbReference>
<dbReference type="EMBL" id="VDCV01000002">
    <property type="protein sequence ID" value="KAB5569572.1"/>
    <property type="molecule type" value="Genomic_DNA"/>
</dbReference>
<keyword evidence="2" id="KW-0677">Repeat</keyword>
<dbReference type="Pfam" id="PF13041">
    <property type="entry name" value="PPR_2"/>
    <property type="match status" value="3"/>
</dbReference>
<evidence type="ECO:0000256" key="2">
    <source>
        <dbReference type="ARBA" id="ARBA00022737"/>
    </source>
</evidence>
<dbReference type="GO" id="GO:0009451">
    <property type="term" value="P:RNA modification"/>
    <property type="evidence" value="ECO:0007669"/>
    <property type="project" value="InterPro"/>
</dbReference>
<evidence type="ECO:0000256" key="3">
    <source>
        <dbReference type="PROSITE-ProRule" id="PRU00708"/>
    </source>
</evidence>
<dbReference type="AlphaFoldDB" id="A0A5N5NQL1"/>
<dbReference type="GO" id="GO:0003723">
    <property type="term" value="F:RNA binding"/>
    <property type="evidence" value="ECO:0007669"/>
    <property type="project" value="InterPro"/>
</dbReference>
<gene>
    <name evidence="4" type="ORF">DKX38_003365</name>
</gene>
<dbReference type="InterPro" id="IPR046960">
    <property type="entry name" value="PPR_At4g14850-like_plant"/>
</dbReference>
<evidence type="ECO:0000313" key="5">
    <source>
        <dbReference type="Proteomes" id="UP000326939"/>
    </source>
</evidence>
<keyword evidence="5" id="KW-1185">Reference proteome</keyword>